<dbReference type="InterPro" id="IPR007410">
    <property type="entry name" value="LpqE-like"/>
</dbReference>
<dbReference type="InterPro" id="IPR036182">
    <property type="entry name" value="PCuAC_sf"/>
</dbReference>
<feature type="signal peptide" evidence="2">
    <location>
        <begin position="1"/>
        <end position="20"/>
    </location>
</feature>
<evidence type="ECO:0000256" key="1">
    <source>
        <dbReference type="SAM" id="MobiDB-lite"/>
    </source>
</evidence>
<reference evidence="3 4" key="1">
    <citation type="submission" date="2018-07" db="EMBL/GenBank/DDBJ databases">
        <title>Dyella tabacisoli L4-6T, whole genome shotgun sequence.</title>
        <authorList>
            <person name="Zhou X.-K."/>
            <person name="Li W.-J."/>
            <person name="Duan Y.-Q."/>
        </authorList>
    </citation>
    <scope>NUCLEOTIDE SEQUENCE [LARGE SCALE GENOMIC DNA]</scope>
    <source>
        <strain evidence="3 4">L4-6</strain>
    </source>
</reference>
<dbReference type="Proteomes" id="UP000253782">
    <property type="component" value="Unassembled WGS sequence"/>
</dbReference>
<keyword evidence="4" id="KW-1185">Reference proteome</keyword>
<dbReference type="PANTHER" id="PTHR36302:SF1">
    <property type="entry name" value="COPPER CHAPERONE PCU(A)C"/>
    <property type="match status" value="1"/>
</dbReference>
<dbReference type="RefSeq" id="WP_114843999.1">
    <property type="nucleotide sequence ID" value="NZ_JBHSPE010000001.1"/>
</dbReference>
<protein>
    <submittedName>
        <fullName evidence="3">Copper chaperone PCu(A)C</fullName>
    </submittedName>
</protein>
<feature type="compositionally biased region" description="Basic and acidic residues" evidence="1">
    <location>
        <begin position="152"/>
        <end position="161"/>
    </location>
</feature>
<dbReference type="InterPro" id="IPR058248">
    <property type="entry name" value="Lxx211020-like"/>
</dbReference>
<dbReference type="Pfam" id="PF04314">
    <property type="entry name" value="PCuAC"/>
    <property type="match status" value="1"/>
</dbReference>
<dbReference type="OrthoDB" id="9796962at2"/>
<comment type="caution">
    <text evidence="3">The sequence shown here is derived from an EMBL/GenBank/DDBJ whole genome shotgun (WGS) entry which is preliminary data.</text>
</comment>
<organism evidence="3 4">
    <name type="scientific">Dyella tabacisoli</name>
    <dbReference type="NCBI Taxonomy" id="2282381"/>
    <lineage>
        <taxon>Bacteria</taxon>
        <taxon>Pseudomonadati</taxon>
        <taxon>Pseudomonadota</taxon>
        <taxon>Gammaproteobacteria</taxon>
        <taxon>Lysobacterales</taxon>
        <taxon>Rhodanobacteraceae</taxon>
        <taxon>Dyella</taxon>
    </lineage>
</organism>
<dbReference type="PANTHER" id="PTHR36302">
    <property type="entry name" value="BLR7088 PROTEIN"/>
    <property type="match status" value="1"/>
</dbReference>
<evidence type="ECO:0000313" key="4">
    <source>
        <dbReference type="Proteomes" id="UP000253782"/>
    </source>
</evidence>
<gene>
    <name evidence="3" type="ORF">DVJ77_03270</name>
</gene>
<proteinExistence type="predicted"/>
<dbReference type="AlphaFoldDB" id="A0A369UV45"/>
<feature type="chain" id="PRO_5016761287" evidence="2">
    <location>
        <begin position="21"/>
        <end position="161"/>
    </location>
</feature>
<name>A0A369UV45_9GAMM</name>
<dbReference type="SUPFAM" id="SSF110087">
    <property type="entry name" value="DR1885-like metal-binding protein"/>
    <property type="match status" value="1"/>
</dbReference>
<feature type="region of interest" description="Disordered" evidence="1">
    <location>
        <begin position="142"/>
        <end position="161"/>
    </location>
</feature>
<keyword evidence="2" id="KW-0732">Signal</keyword>
<sequence length="161" mass="17027">MMIRTLSLLAGLWLAGGTHATEADHIHASKAWIRLLPGNLPAGGFVVLENHGDQPASLRAASSSIYADVMLHKSSTTGGMGRMEMVDNLTIPANGKAELSPGGYHLMLMKASKPVNVGDTVKLSLQFSDGSTLNTDFIARPANTIDGAESPSGHEMDHSRH</sequence>
<evidence type="ECO:0000313" key="3">
    <source>
        <dbReference type="EMBL" id="RDD83608.1"/>
    </source>
</evidence>
<dbReference type="EMBL" id="QQAH01000001">
    <property type="protein sequence ID" value="RDD83608.1"/>
    <property type="molecule type" value="Genomic_DNA"/>
</dbReference>
<accession>A0A369UV45</accession>
<dbReference type="Gene3D" id="2.60.40.1890">
    <property type="entry name" value="PCu(A)C copper chaperone"/>
    <property type="match status" value="1"/>
</dbReference>
<evidence type="ECO:0000256" key="2">
    <source>
        <dbReference type="SAM" id="SignalP"/>
    </source>
</evidence>